<dbReference type="EMBL" id="CAJVPM010007129">
    <property type="protein sequence ID" value="CAG8542236.1"/>
    <property type="molecule type" value="Genomic_DNA"/>
</dbReference>
<evidence type="ECO:0000313" key="1">
    <source>
        <dbReference type="EMBL" id="CAG8542236.1"/>
    </source>
</evidence>
<protein>
    <submittedName>
        <fullName evidence="1">823_t:CDS:1</fullName>
    </submittedName>
</protein>
<proteinExistence type="predicted"/>
<keyword evidence="2" id="KW-1185">Reference proteome</keyword>
<feature type="non-terminal residue" evidence="1">
    <location>
        <position position="313"/>
    </location>
</feature>
<dbReference type="Proteomes" id="UP000789860">
    <property type="component" value="Unassembled WGS sequence"/>
</dbReference>
<name>A0ACA9LQ52_9GLOM</name>
<comment type="caution">
    <text evidence="1">The sequence shown here is derived from an EMBL/GenBank/DDBJ whole genome shotgun (WGS) entry which is preliminary data.</text>
</comment>
<organism evidence="1 2">
    <name type="scientific">Scutellospora calospora</name>
    <dbReference type="NCBI Taxonomy" id="85575"/>
    <lineage>
        <taxon>Eukaryota</taxon>
        <taxon>Fungi</taxon>
        <taxon>Fungi incertae sedis</taxon>
        <taxon>Mucoromycota</taxon>
        <taxon>Glomeromycotina</taxon>
        <taxon>Glomeromycetes</taxon>
        <taxon>Diversisporales</taxon>
        <taxon>Gigasporaceae</taxon>
        <taxon>Scutellospora</taxon>
    </lineage>
</organism>
<reference evidence="1" key="1">
    <citation type="submission" date="2021-06" db="EMBL/GenBank/DDBJ databases">
        <authorList>
            <person name="Kallberg Y."/>
            <person name="Tangrot J."/>
            <person name="Rosling A."/>
        </authorList>
    </citation>
    <scope>NUCLEOTIDE SEQUENCE</scope>
    <source>
        <strain evidence="1">AU212A</strain>
    </source>
</reference>
<accession>A0ACA9LQ52</accession>
<gene>
    <name evidence="1" type="ORF">SCALOS_LOCUS4882</name>
</gene>
<sequence>MFKRKTTKYLDELESSVKKLCEIVHDEKEYVFDKGNMTEAERIIIEEEINDTFQIVRHEFQPDFDKRIEQESFKCLKRSYPFNFCKTFKRQKVDPKVIVLTGTIGVGKTTFGEKFARYLEDEGFRVYRPIETSLKIKRELDLFYKDVENRALFFQHVILETYREEVEKINRLTDYLQEKRSEINLKNIHKVIYIKPRIENMLKRQEIRNQQGETTDVEYLTKLYQEYDSRIMKMYPEHIKFENNCSNEEDHKPADCCFKEYNSIFKLTKDKKYVWIKLKDKAEKRELMRDKDGNYYYKEVNLNVYIYKCDLVR</sequence>
<evidence type="ECO:0000313" key="2">
    <source>
        <dbReference type="Proteomes" id="UP000789860"/>
    </source>
</evidence>